<name>A0ABT2YL92_9BURK</name>
<keyword evidence="1" id="KW-1133">Transmembrane helix</keyword>
<keyword evidence="1" id="KW-0472">Membrane</keyword>
<proteinExistence type="predicted"/>
<organism evidence="2 3">
    <name type="scientific">Roseateles oligotrophus</name>
    <dbReference type="NCBI Taxonomy" id="1769250"/>
    <lineage>
        <taxon>Bacteria</taxon>
        <taxon>Pseudomonadati</taxon>
        <taxon>Pseudomonadota</taxon>
        <taxon>Betaproteobacteria</taxon>
        <taxon>Burkholderiales</taxon>
        <taxon>Sphaerotilaceae</taxon>
        <taxon>Roseateles</taxon>
    </lineage>
</organism>
<evidence type="ECO:0000313" key="2">
    <source>
        <dbReference type="EMBL" id="MCV2370841.1"/>
    </source>
</evidence>
<sequence>MTLIQLTQVKRWLFLHGRRHPLELCAWDMVLTAWVLGWVALPALLLIDAWPMLPLCPAGFLLPGFYASWRTRLHRSGRLRCDWLTAL</sequence>
<accession>A0ABT2YL92</accession>
<dbReference type="RefSeq" id="WP_263573426.1">
    <property type="nucleotide sequence ID" value="NZ_JAJIRN010000011.1"/>
</dbReference>
<gene>
    <name evidence="2" type="ORF">LNV07_22375</name>
</gene>
<evidence type="ECO:0000313" key="3">
    <source>
        <dbReference type="Proteomes" id="UP001209701"/>
    </source>
</evidence>
<keyword evidence="3" id="KW-1185">Reference proteome</keyword>
<feature type="transmembrane region" description="Helical" evidence="1">
    <location>
        <begin position="21"/>
        <end position="43"/>
    </location>
</feature>
<keyword evidence="1" id="KW-0812">Transmembrane</keyword>
<protein>
    <submittedName>
        <fullName evidence="2">Uncharacterized protein</fullName>
    </submittedName>
</protein>
<dbReference type="EMBL" id="JAJIRN010000011">
    <property type="protein sequence ID" value="MCV2370841.1"/>
    <property type="molecule type" value="Genomic_DNA"/>
</dbReference>
<reference evidence="2 3" key="1">
    <citation type="submission" date="2021-11" db="EMBL/GenBank/DDBJ databases">
        <authorList>
            <person name="Liang Q."/>
            <person name="Mou H."/>
            <person name="Liu Z."/>
        </authorList>
    </citation>
    <scope>NUCLEOTIDE SEQUENCE [LARGE SCALE GENOMIC DNA]</scope>
    <source>
        <strain evidence="2 3">CHU3</strain>
    </source>
</reference>
<feature type="transmembrane region" description="Helical" evidence="1">
    <location>
        <begin position="49"/>
        <end position="69"/>
    </location>
</feature>
<dbReference type="Proteomes" id="UP001209701">
    <property type="component" value="Unassembled WGS sequence"/>
</dbReference>
<evidence type="ECO:0000256" key="1">
    <source>
        <dbReference type="SAM" id="Phobius"/>
    </source>
</evidence>
<comment type="caution">
    <text evidence="2">The sequence shown here is derived from an EMBL/GenBank/DDBJ whole genome shotgun (WGS) entry which is preliminary data.</text>
</comment>